<reference evidence="1" key="1">
    <citation type="submission" date="2018-06" db="EMBL/GenBank/DDBJ databases">
        <authorList>
            <person name="Zhirakovskaya E."/>
        </authorList>
    </citation>
    <scope>NUCLEOTIDE SEQUENCE</scope>
</reference>
<name>A0A3B0XDY1_9ZZZZ</name>
<evidence type="ECO:0008006" key="2">
    <source>
        <dbReference type="Google" id="ProtNLM"/>
    </source>
</evidence>
<dbReference type="AlphaFoldDB" id="A0A3B0XDY1"/>
<accession>A0A3B0XDY1</accession>
<proteinExistence type="predicted"/>
<organism evidence="1">
    <name type="scientific">hydrothermal vent metagenome</name>
    <dbReference type="NCBI Taxonomy" id="652676"/>
    <lineage>
        <taxon>unclassified sequences</taxon>
        <taxon>metagenomes</taxon>
        <taxon>ecological metagenomes</taxon>
    </lineage>
</organism>
<evidence type="ECO:0000313" key="1">
    <source>
        <dbReference type="EMBL" id="VAW54224.1"/>
    </source>
</evidence>
<dbReference type="EMBL" id="UOFD01000073">
    <property type="protein sequence ID" value="VAW54224.1"/>
    <property type="molecule type" value="Genomic_DNA"/>
</dbReference>
<gene>
    <name evidence="1" type="ORF">MNBD_GAMMA06-1288</name>
</gene>
<protein>
    <recommendedName>
        <fullName evidence="2">HTH cro/C1-type domain-containing protein</fullName>
    </recommendedName>
</protein>
<sequence length="81" mass="8765">MGQELHKLVSEALSAAKALGLNQKELAAISSLDEVGLSRLKKANDAKFSTLEELGRSVGKKLVWVDDTTSLPELVRKGNLF</sequence>